<keyword evidence="1" id="KW-0597">Phosphoprotein</keyword>
<feature type="compositionally biased region" description="Low complexity" evidence="2">
    <location>
        <begin position="223"/>
        <end position="242"/>
    </location>
</feature>
<accession>A0ABP7VUF1</accession>
<evidence type="ECO:0000313" key="5">
    <source>
        <dbReference type="Proteomes" id="UP001500683"/>
    </source>
</evidence>
<dbReference type="CDD" id="cd00060">
    <property type="entry name" value="FHA"/>
    <property type="match status" value="1"/>
</dbReference>
<dbReference type="InterPro" id="IPR008984">
    <property type="entry name" value="SMAD_FHA_dom_sf"/>
</dbReference>
<dbReference type="InterPro" id="IPR050923">
    <property type="entry name" value="Cell_Proc_Reg/RNA_Proc"/>
</dbReference>
<proteinExistence type="predicted"/>
<dbReference type="Gene3D" id="2.60.200.20">
    <property type="match status" value="1"/>
</dbReference>
<evidence type="ECO:0000259" key="3">
    <source>
        <dbReference type="PROSITE" id="PS50006"/>
    </source>
</evidence>
<keyword evidence="5" id="KW-1185">Reference proteome</keyword>
<dbReference type="Proteomes" id="UP001500683">
    <property type="component" value="Unassembled WGS sequence"/>
</dbReference>
<dbReference type="EMBL" id="BAAAZG010000019">
    <property type="protein sequence ID" value="GAA4074647.1"/>
    <property type="molecule type" value="Genomic_DNA"/>
</dbReference>
<dbReference type="InterPro" id="IPR036388">
    <property type="entry name" value="WH-like_DNA-bd_sf"/>
</dbReference>
<organism evidence="4 5">
    <name type="scientific">Actinomadura miaoliensis</name>
    <dbReference type="NCBI Taxonomy" id="430685"/>
    <lineage>
        <taxon>Bacteria</taxon>
        <taxon>Bacillati</taxon>
        <taxon>Actinomycetota</taxon>
        <taxon>Actinomycetes</taxon>
        <taxon>Streptosporangiales</taxon>
        <taxon>Thermomonosporaceae</taxon>
        <taxon>Actinomadura</taxon>
    </lineage>
</organism>
<dbReference type="SUPFAM" id="SSF49879">
    <property type="entry name" value="SMAD/FHA domain"/>
    <property type="match status" value="1"/>
</dbReference>
<comment type="caution">
    <text evidence="4">The sequence shown here is derived from an EMBL/GenBank/DDBJ whole genome shotgun (WGS) entry which is preliminary data.</text>
</comment>
<sequence length="242" mass="26538">MEGPFMRIEDSGLVMPLRPDVTTVGRGRGVDIRLDDPSVSRLHAEIVRRGPYVYVVDMGLSRNGTRVNGRPIARRVLEDGDVVSFGTARCRMGGIPREEVDPDVELRRAVAPELTRREVDVLTSLCRPALSDEAFVAPATAREIAADLVVTEAAVKQHLLRLYQKFRIPEGANRRTRLANEVIAMGLVRPLPPVHVPQQQNRTPMDARTTEVRRPGHAPSHPPGRIGAPGRPPAGTAGRRAS</sequence>
<dbReference type="SMART" id="SM00240">
    <property type="entry name" value="FHA"/>
    <property type="match status" value="1"/>
</dbReference>
<dbReference type="InterPro" id="IPR016032">
    <property type="entry name" value="Sig_transdc_resp-reg_C-effctor"/>
</dbReference>
<dbReference type="Pfam" id="PF00498">
    <property type="entry name" value="FHA"/>
    <property type="match status" value="1"/>
</dbReference>
<dbReference type="PANTHER" id="PTHR23308">
    <property type="entry name" value="NUCLEAR INHIBITOR OF PROTEIN PHOSPHATASE-1"/>
    <property type="match status" value="1"/>
</dbReference>
<name>A0ABP7VUF1_9ACTN</name>
<dbReference type="InterPro" id="IPR000253">
    <property type="entry name" value="FHA_dom"/>
</dbReference>
<dbReference type="RefSeq" id="WP_344947986.1">
    <property type="nucleotide sequence ID" value="NZ_BAAAZG010000019.1"/>
</dbReference>
<feature type="domain" description="FHA" evidence="3">
    <location>
        <begin position="22"/>
        <end position="72"/>
    </location>
</feature>
<evidence type="ECO:0000256" key="1">
    <source>
        <dbReference type="ARBA" id="ARBA00022553"/>
    </source>
</evidence>
<evidence type="ECO:0000256" key="2">
    <source>
        <dbReference type="SAM" id="MobiDB-lite"/>
    </source>
</evidence>
<gene>
    <name evidence="4" type="ORF">GCM10022214_34480</name>
</gene>
<feature type="region of interest" description="Disordered" evidence="2">
    <location>
        <begin position="193"/>
        <end position="242"/>
    </location>
</feature>
<dbReference type="PROSITE" id="PS50006">
    <property type="entry name" value="FHA_DOMAIN"/>
    <property type="match status" value="1"/>
</dbReference>
<dbReference type="Gene3D" id="1.10.10.10">
    <property type="entry name" value="Winged helix-like DNA-binding domain superfamily/Winged helix DNA-binding domain"/>
    <property type="match status" value="1"/>
</dbReference>
<protein>
    <recommendedName>
        <fullName evidence="3">FHA domain-containing protein</fullName>
    </recommendedName>
</protein>
<dbReference type="SUPFAM" id="SSF46894">
    <property type="entry name" value="C-terminal effector domain of the bipartite response regulators"/>
    <property type="match status" value="1"/>
</dbReference>
<reference evidence="5" key="1">
    <citation type="journal article" date="2019" name="Int. J. Syst. Evol. Microbiol.">
        <title>The Global Catalogue of Microorganisms (GCM) 10K type strain sequencing project: providing services to taxonomists for standard genome sequencing and annotation.</title>
        <authorList>
            <consortium name="The Broad Institute Genomics Platform"/>
            <consortium name="The Broad Institute Genome Sequencing Center for Infectious Disease"/>
            <person name="Wu L."/>
            <person name="Ma J."/>
        </authorList>
    </citation>
    <scope>NUCLEOTIDE SEQUENCE [LARGE SCALE GENOMIC DNA]</scope>
    <source>
        <strain evidence="5">JCM 16702</strain>
    </source>
</reference>
<evidence type="ECO:0000313" key="4">
    <source>
        <dbReference type="EMBL" id="GAA4074647.1"/>
    </source>
</evidence>